<dbReference type="eggNOG" id="ENOG502ZA25">
    <property type="taxonomic scope" value="Bacteria"/>
</dbReference>
<gene>
    <name evidence="1" type="ordered locus">Oweho_3198</name>
</gene>
<dbReference type="AlphaFoldDB" id="G8R3R2"/>
<dbReference type="OrthoDB" id="1355385at2"/>
<accession>G8R3R2</accession>
<dbReference type="Proteomes" id="UP000005631">
    <property type="component" value="Chromosome"/>
</dbReference>
<dbReference type="KEGG" id="oho:Oweho_3198"/>
<keyword evidence="2" id="KW-1185">Reference proteome</keyword>
<organism evidence="1 2">
    <name type="scientific">Owenweeksia hongkongensis (strain DSM 17368 / CIP 108786 / JCM 12287 / NRRL B-23963 / UST20020801)</name>
    <dbReference type="NCBI Taxonomy" id="926562"/>
    <lineage>
        <taxon>Bacteria</taxon>
        <taxon>Pseudomonadati</taxon>
        <taxon>Bacteroidota</taxon>
        <taxon>Flavobacteriia</taxon>
        <taxon>Flavobacteriales</taxon>
        <taxon>Owenweeksiaceae</taxon>
        <taxon>Owenweeksia</taxon>
    </lineage>
</organism>
<protein>
    <submittedName>
        <fullName evidence="1">Uncharacterized protein</fullName>
    </submittedName>
</protein>
<name>G8R3R2_OWEHD</name>
<evidence type="ECO:0000313" key="1">
    <source>
        <dbReference type="EMBL" id="AEV34149.1"/>
    </source>
</evidence>
<proteinExistence type="predicted"/>
<dbReference type="HOGENOM" id="CLU_1018788_0_0_10"/>
<dbReference type="RefSeq" id="WP_014203496.1">
    <property type="nucleotide sequence ID" value="NC_016599.1"/>
</dbReference>
<reference evidence="1 2" key="1">
    <citation type="journal article" date="2012" name="Stand. Genomic Sci.">
        <title>Genome sequence of the orange-pigmented seawater bacterium Owenweeksia hongkongensis type strain (UST20020801(T)).</title>
        <authorList>
            <person name="Riedel T."/>
            <person name="Held B."/>
            <person name="Nolan M."/>
            <person name="Lucas S."/>
            <person name="Lapidus A."/>
            <person name="Tice H."/>
            <person name="Del Rio T.G."/>
            <person name="Cheng J.F."/>
            <person name="Han C."/>
            <person name="Tapia R."/>
            <person name="Goodwin L.A."/>
            <person name="Pitluck S."/>
            <person name="Liolios K."/>
            <person name="Mavromatis K."/>
            <person name="Pagani I."/>
            <person name="Ivanova N."/>
            <person name="Mikhailova N."/>
            <person name="Pati A."/>
            <person name="Chen A."/>
            <person name="Palaniappan K."/>
            <person name="Rohde M."/>
            <person name="Tindall B.J."/>
            <person name="Detter J.C."/>
            <person name="Goker M."/>
            <person name="Woyke T."/>
            <person name="Bristow J."/>
            <person name="Eisen J.A."/>
            <person name="Markowitz V."/>
            <person name="Hugenholtz P."/>
            <person name="Klenk H.P."/>
            <person name="Kyrpides N.C."/>
        </authorList>
    </citation>
    <scope>NUCLEOTIDE SEQUENCE</scope>
    <source>
        <strain evidence="2">DSM 17368 / JCM 12287 / NRRL B-23963</strain>
    </source>
</reference>
<dbReference type="EMBL" id="CP003156">
    <property type="protein sequence ID" value="AEV34149.1"/>
    <property type="molecule type" value="Genomic_DNA"/>
</dbReference>
<evidence type="ECO:0000313" key="2">
    <source>
        <dbReference type="Proteomes" id="UP000005631"/>
    </source>
</evidence>
<dbReference type="STRING" id="926562.Oweho_3198"/>
<sequence length="273" mass="31000">MHKIEIPEAKLSIDFPENIYELKASQYHYYIQLVVMMSKGHISLVEFKVMWVYHLMNMKYTGKVSDEKMMALAQIMDLTEGFFTSHKQKDGSLAVSPITDCAINHCKSFHYNGRTYYGPADAIADLTIGQFLDGLSLANAYAQEQDIKYLQQLFVLMHKVRARGSRKSKPITTTLVNTLQEYHIYGFFFFFQSALEFITTQDVHLADGRVYNFSPLFSGGNSGESVGPVAVLFDLAQSGLFGTIDKTKETLMMDSLIYLLDSHFKAKRATKKT</sequence>